<dbReference type="AlphaFoldDB" id="A0A851TAF2"/>
<organism evidence="2 3">
    <name type="scientific">Nothocercus nigrocapillus</name>
    <dbReference type="NCBI Taxonomy" id="1977171"/>
    <lineage>
        <taxon>Eukaryota</taxon>
        <taxon>Metazoa</taxon>
        <taxon>Chordata</taxon>
        <taxon>Craniata</taxon>
        <taxon>Vertebrata</taxon>
        <taxon>Euteleostomi</taxon>
        <taxon>Archelosauria</taxon>
        <taxon>Archosauria</taxon>
        <taxon>Dinosauria</taxon>
        <taxon>Saurischia</taxon>
        <taxon>Theropoda</taxon>
        <taxon>Coelurosauria</taxon>
        <taxon>Aves</taxon>
        <taxon>Palaeognathae</taxon>
        <taxon>Tinamiformes</taxon>
        <taxon>Tinamidae</taxon>
        <taxon>Nothocercus</taxon>
    </lineage>
</organism>
<feature type="compositionally biased region" description="Polar residues" evidence="1">
    <location>
        <begin position="289"/>
        <end position="303"/>
    </location>
</feature>
<dbReference type="EMBL" id="WBNA01000179">
    <property type="protein sequence ID" value="NXD12995.1"/>
    <property type="molecule type" value="Genomic_DNA"/>
</dbReference>
<feature type="region of interest" description="Disordered" evidence="1">
    <location>
        <begin position="289"/>
        <end position="311"/>
    </location>
</feature>
<evidence type="ECO:0000313" key="2">
    <source>
        <dbReference type="EMBL" id="NXD12995.1"/>
    </source>
</evidence>
<evidence type="ECO:0000313" key="3">
    <source>
        <dbReference type="Proteomes" id="UP000661971"/>
    </source>
</evidence>
<accession>A0A851TAF2</accession>
<reference evidence="3" key="1">
    <citation type="submission" date="2023-07" db="EMBL/GenBank/DDBJ databases">
        <title>Bird 10,000 Genomes (B10K) Project - Family phase.</title>
        <authorList>
            <person name="Zhang G."/>
        </authorList>
    </citation>
    <scope>NUCLEOTIDE SEQUENCE [LARGE SCALE GENOMIC DNA]</scope>
</reference>
<feature type="compositionally biased region" description="Polar residues" evidence="1">
    <location>
        <begin position="503"/>
        <end position="516"/>
    </location>
</feature>
<feature type="non-terminal residue" evidence="2">
    <location>
        <position position="1"/>
    </location>
</feature>
<name>A0A851TAF2_9AVES</name>
<dbReference type="Proteomes" id="UP000661971">
    <property type="component" value="Unassembled WGS sequence"/>
</dbReference>
<keyword evidence="3" id="KW-1185">Reference proteome</keyword>
<dbReference type="PANTHER" id="PTHR47743">
    <property type="entry name" value="KIAA1210 / KIAA1211 FAMILY MEMBER"/>
    <property type="match status" value="1"/>
</dbReference>
<sequence length="612" mass="66441">KETPTVTSSSDAAPDSRNSTVVVGDFCALLQEEAWLPGTDHQNKAASPANVEEHQRAEVMFCLGETAGELKLHQENTNAEASALRKSQQMKAETVLLPDILTDDLFSNGMETQDINTLTDIAQKSSAKSVDQKVKDWEKEDPLSTGKIEACLGPSENESIHSVSDLSVSQVALPNSGSAFEEAAVAILIPENSSGTRNEEETCEIMEMRSSKGNAEIKTDAAASVLEADCMLTRGKVDACFKAETPCPVSKGNEDSQQTSTPYTVEKLSIGCLASSSLLGLKSNISSNNDSKEYQLSSTASHTKTVRERQSLEENIKTPLKTVATKPVRFTIAPAWQRSLSGGSNSKEDSYSRSSPTSPIRPELFEGTTKEHTHFDAVIQESVKNNSNRCGRDIKDSDWHSNSSMEWADHEAQSIENPFGVRLRRTSSLLKYQSESRAENPKLIAPAAPTAPSVSVSEHQRSAGPGKPSPGLPVSTKSFVKKSDLFEDKNPSKAKSEEVAKKQNVSTPHLETTSSEPAWVSMAKLKQKGFQGHPLAKEDKAEDTPLTNMDREEVECKVGPIAQEASVIPAIEKETRPSSNLPMTSCSPVEPPWLSLAKKKAKAWSEMPQIVQ</sequence>
<feature type="compositionally biased region" description="Low complexity" evidence="1">
    <location>
        <begin position="445"/>
        <end position="457"/>
    </location>
</feature>
<protein>
    <submittedName>
        <fullName evidence="2">K1210 protein</fullName>
    </submittedName>
</protein>
<feature type="non-terminal residue" evidence="2">
    <location>
        <position position="612"/>
    </location>
</feature>
<gene>
    <name evidence="2" type="ORF">NOTNIG_R03333</name>
</gene>
<comment type="caution">
    <text evidence="2">The sequence shown here is derived from an EMBL/GenBank/DDBJ whole genome shotgun (WGS) entry which is preliminary data.</text>
</comment>
<dbReference type="PANTHER" id="PTHR47743:SF2">
    <property type="entry name" value="ACROSOMAL PROTEIN KIAA1210"/>
    <property type="match status" value="1"/>
</dbReference>
<feature type="region of interest" description="Disordered" evidence="1">
    <location>
        <begin position="434"/>
        <end position="517"/>
    </location>
</feature>
<dbReference type="InterPro" id="IPR026713">
    <property type="entry name" value="CRACD-like"/>
</dbReference>
<proteinExistence type="predicted"/>
<feature type="region of interest" description="Disordered" evidence="1">
    <location>
        <begin position="338"/>
        <end position="362"/>
    </location>
</feature>
<feature type="compositionally biased region" description="Basic and acidic residues" evidence="1">
    <location>
        <begin position="481"/>
        <end position="501"/>
    </location>
</feature>
<evidence type="ECO:0000256" key="1">
    <source>
        <dbReference type="SAM" id="MobiDB-lite"/>
    </source>
</evidence>